<name>S4RJ30_PETMA</name>
<dbReference type="HOGENOM" id="CLU_1668808_0_0_1"/>
<organism evidence="2">
    <name type="scientific">Petromyzon marinus</name>
    <name type="common">Sea lamprey</name>
    <dbReference type="NCBI Taxonomy" id="7757"/>
    <lineage>
        <taxon>Eukaryota</taxon>
        <taxon>Metazoa</taxon>
        <taxon>Chordata</taxon>
        <taxon>Craniata</taxon>
        <taxon>Vertebrata</taxon>
        <taxon>Cyclostomata</taxon>
        <taxon>Hyperoartia</taxon>
        <taxon>Petromyzontiformes</taxon>
        <taxon>Petromyzontidae</taxon>
        <taxon>Petromyzon</taxon>
    </lineage>
</organism>
<reference evidence="2" key="1">
    <citation type="submission" date="2025-08" db="UniProtKB">
        <authorList>
            <consortium name="Ensembl"/>
        </authorList>
    </citation>
    <scope>IDENTIFICATION</scope>
</reference>
<dbReference type="PANTHER" id="PTHR17271:SF1">
    <property type="entry name" value="PROTEIN OUTSPREAD"/>
    <property type="match status" value="1"/>
</dbReference>
<dbReference type="InterPro" id="IPR052223">
    <property type="entry name" value="Actin_Cytoskeleton_Reg"/>
</dbReference>
<evidence type="ECO:0000313" key="2">
    <source>
        <dbReference type="Ensembl" id="ENSPMAP00000005212.1"/>
    </source>
</evidence>
<dbReference type="PANTHER" id="PTHR17271">
    <property type="entry name" value="PLECKSTRIN HOMOLOGY PH DOMAIN-CONTAINING PROTEIN"/>
    <property type="match status" value="1"/>
</dbReference>
<dbReference type="AlphaFoldDB" id="S4RJ30"/>
<protein>
    <submittedName>
        <fullName evidence="2">Uncharacterized protein</fullName>
    </submittedName>
</protein>
<accession>S4RJ30</accession>
<dbReference type="Ensembl" id="ENSPMAT00000005231.1">
    <property type="protein sequence ID" value="ENSPMAP00000005212.1"/>
    <property type="gene ID" value="ENSPMAG00000004755.1"/>
</dbReference>
<feature type="compositionally biased region" description="Basic and acidic residues" evidence="1">
    <location>
        <begin position="106"/>
        <end position="117"/>
    </location>
</feature>
<dbReference type="GO" id="GO:0015629">
    <property type="term" value="C:actin cytoskeleton"/>
    <property type="evidence" value="ECO:0007669"/>
    <property type="project" value="TreeGrafter"/>
</dbReference>
<evidence type="ECO:0000256" key="1">
    <source>
        <dbReference type="SAM" id="MobiDB-lite"/>
    </source>
</evidence>
<feature type="region of interest" description="Disordered" evidence="1">
    <location>
        <begin position="70"/>
        <end position="117"/>
    </location>
</feature>
<dbReference type="GeneTree" id="ENSGT00940000155286"/>
<dbReference type="STRING" id="7757.ENSPMAP00000005212"/>
<proteinExistence type="predicted"/>
<sequence length="138" mass="15920">LQVLLRVKESEIQYLKQEINSLKEELQTALRDKKYAADKHKDIYKELSFVRANAERDIGRLQEQVESLAEALGDRQPQEGSRAGFDIMKSKSNPDILKMGRPSSSKRADRALRSKSLKEGLTVQERMKLFEHTEAKEF</sequence>
<dbReference type="GO" id="GO:0051015">
    <property type="term" value="F:actin filament binding"/>
    <property type="evidence" value="ECO:0007669"/>
    <property type="project" value="TreeGrafter"/>
</dbReference>
<reference evidence="2" key="2">
    <citation type="submission" date="2025-09" db="UniProtKB">
        <authorList>
            <consortium name="Ensembl"/>
        </authorList>
    </citation>
    <scope>IDENTIFICATION</scope>
</reference>